<evidence type="ECO:0000313" key="2">
    <source>
        <dbReference type="EMBL" id="UJG41626.1"/>
    </source>
</evidence>
<organism evidence="2">
    <name type="scientific">Candidatus Heimdallarchaeum aukensis</name>
    <dbReference type="NCBI Taxonomy" id="2876573"/>
    <lineage>
        <taxon>Archaea</taxon>
        <taxon>Promethearchaeati</taxon>
        <taxon>Candidatus Heimdallarchaeota</taxon>
        <taxon>Candidatus Heimdallarchaeia (ex Rinke et al. 2021) (nom. nud.)</taxon>
        <taxon>Candidatus Heimdallarchaeales</taxon>
        <taxon>Candidatus Heimdallarchaeaceae</taxon>
        <taxon>Candidatus Heimdallarchaeum</taxon>
    </lineage>
</organism>
<dbReference type="PANTHER" id="PTHR34655:SF2">
    <property type="entry name" value="PEROXIREDOXIN FAMILY PROTEIN"/>
    <property type="match status" value="1"/>
</dbReference>
<proteinExistence type="predicted"/>
<dbReference type="Gene3D" id="3.40.1260.10">
    <property type="entry name" value="DsrEFH-like"/>
    <property type="match status" value="1"/>
</dbReference>
<keyword evidence="1" id="KW-0812">Transmembrane</keyword>
<gene>
    <name evidence="2" type="ORF">K9W45_03965</name>
</gene>
<name>A0A9Y1BM81_9ARCH</name>
<evidence type="ECO:0000256" key="1">
    <source>
        <dbReference type="SAM" id="Phobius"/>
    </source>
</evidence>
<accession>A0A9Y1BM81</accession>
<dbReference type="AlphaFoldDB" id="A0A9Y1BM81"/>
<dbReference type="PANTHER" id="PTHR34655">
    <property type="entry name" value="CONSERVED WITHIN P. AEROPHILUM"/>
    <property type="match status" value="1"/>
</dbReference>
<dbReference type="SUPFAM" id="SSF75169">
    <property type="entry name" value="DsrEFH-like"/>
    <property type="match status" value="1"/>
</dbReference>
<keyword evidence="1" id="KW-1133">Transmembrane helix</keyword>
<dbReference type="Pfam" id="PF13686">
    <property type="entry name" value="DrsE_2"/>
    <property type="match status" value="1"/>
</dbReference>
<keyword evidence="1" id="KW-0472">Membrane</keyword>
<dbReference type="Proteomes" id="UP001201020">
    <property type="component" value="Chromosome"/>
</dbReference>
<dbReference type="EMBL" id="CP084166">
    <property type="protein sequence ID" value="UJG41626.1"/>
    <property type="molecule type" value="Genomic_DNA"/>
</dbReference>
<dbReference type="InterPro" id="IPR032836">
    <property type="entry name" value="DsrE2-like"/>
</dbReference>
<protein>
    <submittedName>
        <fullName evidence="2">DsrE/DsrF/DrsH-like family protein</fullName>
    </submittedName>
</protein>
<dbReference type="InterPro" id="IPR027396">
    <property type="entry name" value="DsrEFH-like"/>
</dbReference>
<sequence length="157" mass="17289">MSEKKKKIAIIASKANLADAYPPFILASTAAAMDYEVSIFFTFFGLNLLKKKGLKKVKITPVGETAMPMPIPQIVGMLPGMTDMATAMMKNWMKKANVVSLEELRELSLEAGVKMIACQMTMDVMKVKREELIDEIEVGGAATFLQFASEADITLYI</sequence>
<feature type="transmembrane region" description="Helical" evidence="1">
    <location>
        <begin position="30"/>
        <end position="49"/>
    </location>
</feature>
<reference evidence="2" key="1">
    <citation type="journal article" date="2022" name="Nat. Microbiol.">
        <title>Unique mobile elements and scalable gene flow at the prokaryote-eukaryote boundary revealed by circularized Asgard archaea genomes.</title>
        <authorList>
            <person name="Wu F."/>
            <person name="Speth D.R."/>
            <person name="Philosof A."/>
            <person name="Cremiere A."/>
            <person name="Narayanan A."/>
            <person name="Barco R.A."/>
            <person name="Connon S.A."/>
            <person name="Amend J.P."/>
            <person name="Antoshechkin I.A."/>
            <person name="Orphan V.J."/>
        </authorList>
    </citation>
    <scope>NUCLEOTIDE SEQUENCE</scope>
    <source>
        <strain evidence="2">PM71</strain>
    </source>
</reference>